<accession>A0A814XI91</accession>
<dbReference type="CDD" id="cd01647">
    <property type="entry name" value="RT_LTR"/>
    <property type="match status" value="1"/>
</dbReference>
<dbReference type="EMBL" id="CAJNOV010005572">
    <property type="protein sequence ID" value="CAF1215540.1"/>
    <property type="molecule type" value="Genomic_DNA"/>
</dbReference>
<evidence type="ECO:0000256" key="8">
    <source>
        <dbReference type="ARBA" id="ARBA00022801"/>
    </source>
</evidence>
<dbReference type="Proteomes" id="UP000663855">
    <property type="component" value="Unassembled WGS sequence"/>
</dbReference>
<keyword evidence="4" id="KW-0548">Nucleotidyltransferase</keyword>
<organism evidence="11 13">
    <name type="scientific">Rotaria magnacalcarata</name>
    <dbReference type="NCBI Taxonomy" id="392030"/>
    <lineage>
        <taxon>Eukaryota</taxon>
        <taxon>Metazoa</taxon>
        <taxon>Spiralia</taxon>
        <taxon>Gnathifera</taxon>
        <taxon>Rotifera</taxon>
        <taxon>Eurotatoria</taxon>
        <taxon>Bdelloidea</taxon>
        <taxon>Philodinida</taxon>
        <taxon>Philodinidae</taxon>
        <taxon>Rotaria</taxon>
    </lineage>
</organism>
<dbReference type="PANTHER" id="PTHR33064">
    <property type="entry name" value="POL PROTEIN"/>
    <property type="match status" value="1"/>
</dbReference>
<dbReference type="EC" id="2.7.7.49" evidence="1"/>
<dbReference type="FunFam" id="3.10.10.10:FF:000007">
    <property type="entry name" value="Retrovirus-related Pol polyprotein from transposon 17.6-like Protein"/>
    <property type="match status" value="1"/>
</dbReference>
<feature type="non-terminal residue" evidence="11">
    <location>
        <position position="1"/>
    </location>
</feature>
<dbReference type="GO" id="GO:0004190">
    <property type="term" value="F:aspartic-type endopeptidase activity"/>
    <property type="evidence" value="ECO:0007669"/>
    <property type="project" value="UniProtKB-KW"/>
</dbReference>
<dbReference type="PANTHER" id="PTHR33064:SF37">
    <property type="entry name" value="RIBONUCLEASE H"/>
    <property type="match status" value="1"/>
</dbReference>
<dbReference type="GO" id="GO:0003964">
    <property type="term" value="F:RNA-directed DNA polymerase activity"/>
    <property type="evidence" value="ECO:0007669"/>
    <property type="project" value="UniProtKB-KW"/>
</dbReference>
<dbReference type="FunFam" id="3.30.70.270:FF:000020">
    <property type="entry name" value="Transposon Tf2-6 polyprotein-like Protein"/>
    <property type="match status" value="1"/>
</dbReference>
<dbReference type="PROSITE" id="PS50878">
    <property type="entry name" value="RT_POL"/>
    <property type="match status" value="1"/>
</dbReference>
<evidence type="ECO:0000256" key="9">
    <source>
        <dbReference type="ARBA" id="ARBA00022918"/>
    </source>
</evidence>
<protein>
    <recommendedName>
        <fullName evidence="1">RNA-directed DNA polymerase</fullName>
        <ecNumber evidence="1">2.7.7.49</ecNumber>
    </recommendedName>
</protein>
<keyword evidence="2" id="KW-0645">Protease</keyword>
<dbReference type="InterPro" id="IPR041373">
    <property type="entry name" value="RT_RNaseH"/>
</dbReference>
<gene>
    <name evidence="12" type="ORF">BYL167_LOCUS41754</name>
    <name evidence="11" type="ORF">CJN711_LOCUS12731</name>
</gene>
<evidence type="ECO:0000256" key="6">
    <source>
        <dbReference type="ARBA" id="ARBA00022750"/>
    </source>
</evidence>
<dbReference type="Gene3D" id="3.10.10.10">
    <property type="entry name" value="HIV Type 1 Reverse Transcriptase, subunit A, domain 1"/>
    <property type="match status" value="1"/>
</dbReference>
<evidence type="ECO:0000256" key="3">
    <source>
        <dbReference type="ARBA" id="ARBA00022679"/>
    </source>
</evidence>
<evidence type="ECO:0000256" key="1">
    <source>
        <dbReference type="ARBA" id="ARBA00012493"/>
    </source>
</evidence>
<dbReference type="Proteomes" id="UP000681967">
    <property type="component" value="Unassembled WGS sequence"/>
</dbReference>
<keyword evidence="3" id="KW-0808">Transferase</keyword>
<dbReference type="InterPro" id="IPR051320">
    <property type="entry name" value="Viral_Replic_Matur_Polypro"/>
</dbReference>
<dbReference type="InterPro" id="IPR043128">
    <property type="entry name" value="Rev_trsase/Diguanyl_cyclase"/>
</dbReference>
<dbReference type="CDD" id="cd00303">
    <property type="entry name" value="retropepsin_like"/>
    <property type="match status" value="1"/>
</dbReference>
<proteinExistence type="predicted"/>
<dbReference type="GO" id="GO:0006508">
    <property type="term" value="P:proteolysis"/>
    <property type="evidence" value="ECO:0007669"/>
    <property type="project" value="UniProtKB-KW"/>
</dbReference>
<dbReference type="CDD" id="cd09274">
    <property type="entry name" value="RNase_HI_RT_Ty3"/>
    <property type="match status" value="1"/>
</dbReference>
<reference evidence="11" key="1">
    <citation type="submission" date="2021-02" db="EMBL/GenBank/DDBJ databases">
        <authorList>
            <person name="Nowell W R."/>
        </authorList>
    </citation>
    <scope>NUCLEOTIDE SEQUENCE</scope>
</reference>
<evidence type="ECO:0000256" key="7">
    <source>
        <dbReference type="ARBA" id="ARBA00022759"/>
    </source>
</evidence>
<keyword evidence="9" id="KW-0695">RNA-directed DNA polymerase</keyword>
<evidence type="ECO:0000256" key="2">
    <source>
        <dbReference type="ARBA" id="ARBA00022670"/>
    </source>
</evidence>
<dbReference type="EMBL" id="CAJOBH010106646">
    <property type="protein sequence ID" value="CAF4640618.1"/>
    <property type="molecule type" value="Genomic_DNA"/>
</dbReference>
<comment type="caution">
    <text evidence="11">The sequence shown here is derived from an EMBL/GenBank/DDBJ whole genome shotgun (WGS) entry which is preliminary data.</text>
</comment>
<evidence type="ECO:0000259" key="10">
    <source>
        <dbReference type="PROSITE" id="PS50878"/>
    </source>
</evidence>
<keyword evidence="8" id="KW-0378">Hydrolase</keyword>
<evidence type="ECO:0000313" key="11">
    <source>
        <dbReference type="EMBL" id="CAF1215540.1"/>
    </source>
</evidence>
<keyword evidence="7" id="KW-0255">Endonuclease</keyword>
<dbReference type="Pfam" id="PF08284">
    <property type="entry name" value="RVP_2"/>
    <property type="match status" value="1"/>
</dbReference>
<feature type="domain" description="Reverse transcriptase" evidence="10">
    <location>
        <begin position="274"/>
        <end position="453"/>
    </location>
</feature>
<dbReference type="Gene3D" id="3.30.70.270">
    <property type="match status" value="2"/>
</dbReference>
<dbReference type="InterPro" id="IPR021109">
    <property type="entry name" value="Peptidase_aspartic_dom_sf"/>
</dbReference>
<dbReference type="InterPro" id="IPR043502">
    <property type="entry name" value="DNA/RNA_pol_sf"/>
</dbReference>
<evidence type="ECO:0000313" key="13">
    <source>
        <dbReference type="Proteomes" id="UP000663855"/>
    </source>
</evidence>
<dbReference type="SUPFAM" id="SSF56672">
    <property type="entry name" value="DNA/RNA polymerases"/>
    <property type="match status" value="1"/>
</dbReference>
<dbReference type="Pfam" id="PF00078">
    <property type="entry name" value="RVT_1"/>
    <property type="match status" value="1"/>
</dbReference>
<dbReference type="Pfam" id="PF17917">
    <property type="entry name" value="RT_RNaseH"/>
    <property type="match status" value="1"/>
</dbReference>
<evidence type="ECO:0000256" key="5">
    <source>
        <dbReference type="ARBA" id="ARBA00022722"/>
    </source>
</evidence>
<name>A0A814XI91_9BILA</name>
<dbReference type="Gene3D" id="2.40.70.10">
    <property type="entry name" value="Acid Proteases"/>
    <property type="match status" value="1"/>
</dbReference>
<dbReference type="InterPro" id="IPR000477">
    <property type="entry name" value="RT_dom"/>
</dbReference>
<dbReference type="SUPFAM" id="SSF50630">
    <property type="entry name" value="Acid proteases"/>
    <property type="match status" value="1"/>
</dbReference>
<keyword evidence="6" id="KW-0064">Aspartyl protease</keyword>
<dbReference type="GO" id="GO:0004519">
    <property type="term" value="F:endonuclease activity"/>
    <property type="evidence" value="ECO:0007669"/>
    <property type="project" value="UniProtKB-KW"/>
</dbReference>
<sequence>MIDTGANRTFISIKALHLSYKKQSINKVSSRVILADGYTSLSILGTVHLSINMGDMLTTIKAFIVKELCVDCILGMDFINKYKMIINTEERTVSIRDGPKRTTLQFDVNKHCINYPARLIKHLRIPPKRTVSVPVSVALSSAQVLFRPSFKLQQRSPILMLNSSLKIIVIHRIILGTTTIPTLSFKKDPDIDYSLAQKNICNLIQPITNSEQKDKVKSVLDKHAKLFDTTKHTIVINVKPHAIKTLDYPPPSSKPYYSTPAKQDAMYKITQELLQFALTRPSYSPYAAPALLVAKHDCTWRMVVDYKKLNNITIKDNHPLPNMEQTIQVLGNGYQFFSKFDIKSGFWQIPIEEEDRHKTAFITPEGLYEWNVLAQGLNNSPPSFQRVMADILSPCRQFALVYIDDIVVYSRSFEEHLKHIHQVLSILSQHNFQLNPSKCSIFRQQIDYLSHTISQQGVKPNNEKIQAIIKLREPSTLVEANKFLGAISWYRKFIPRFASVAAPIHKITNLTKANRNKFSWGEPQQAAFLQLKQLLITSPLLLDYPDEDHPVILTTDASKVGVGGTLQQHINGEIKNLYYHSQMTSSSQRRYDPIELEALAIWMCFQRMRPYLLGRPIIIYTDHCPLCNMMTSSVKNRRVDRISILLQEFNIEKII</sequence>
<evidence type="ECO:0000256" key="4">
    <source>
        <dbReference type="ARBA" id="ARBA00022695"/>
    </source>
</evidence>
<keyword evidence="5" id="KW-0540">Nuclease</keyword>
<evidence type="ECO:0000313" key="12">
    <source>
        <dbReference type="EMBL" id="CAF4640618.1"/>
    </source>
</evidence>
<dbReference type="AlphaFoldDB" id="A0A814XI91"/>